<dbReference type="RefSeq" id="WP_173735153.1">
    <property type="nucleotide sequence ID" value="NZ_JAAIPU010000008.1"/>
</dbReference>
<keyword evidence="2" id="KW-0472">Membrane</keyword>
<evidence type="ECO:0000256" key="2">
    <source>
        <dbReference type="SAM" id="Phobius"/>
    </source>
</evidence>
<feature type="region of interest" description="Disordered" evidence="1">
    <location>
        <begin position="1"/>
        <end position="20"/>
    </location>
</feature>
<organism evidence="3 4">
    <name type="scientific">Blautia faecis</name>
    <dbReference type="NCBI Taxonomy" id="871665"/>
    <lineage>
        <taxon>Bacteria</taxon>
        <taxon>Bacillati</taxon>
        <taxon>Bacillota</taxon>
        <taxon>Clostridia</taxon>
        <taxon>Lachnospirales</taxon>
        <taxon>Lachnospiraceae</taxon>
        <taxon>Blautia</taxon>
    </lineage>
</organism>
<accession>A0ABX2H445</accession>
<sequence>MRIELKDENQEEPQKIDENDIRYKHETDLTKKEKRELEKMKLASMGWKGKLQYIWAYYKPQMAAIVAVIAIAFFVKDLYENSRIHTALTVMVIDSYGTKQEEAEEKVEKALGIQDDPYEIVTVDESLRTGEDGVALESYSQMAFTTKVSARAVDVLIGSEDYMDGFEFKDEYFMDLTELLPEDVYQVFGEQDDKYSITIDSDELAEELEVTYEPVKIGVLANSENVENAVKWLTKLAEELS</sequence>
<dbReference type="EMBL" id="JAAITS010000012">
    <property type="protein sequence ID" value="NSG84962.1"/>
    <property type="molecule type" value="Genomic_DNA"/>
</dbReference>
<dbReference type="Proteomes" id="UP001644719">
    <property type="component" value="Unassembled WGS sequence"/>
</dbReference>
<keyword evidence="2" id="KW-0812">Transmembrane</keyword>
<evidence type="ECO:0000256" key="1">
    <source>
        <dbReference type="SAM" id="MobiDB-lite"/>
    </source>
</evidence>
<reference evidence="3 4" key="1">
    <citation type="journal article" date="2020" name="Cell Host Microbe">
        <title>Functional and Genomic Variation between Human-Derived Isolates of Lachnospiraceae Reveals Inter- and Intra-Species Diversity.</title>
        <authorList>
            <person name="Sorbara M.T."/>
            <person name="Littmann E.R."/>
            <person name="Fontana E."/>
            <person name="Moody T.U."/>
            <person name="Kohout C.E."/>
            <person name="Gjonbalaj M."/>
            <person name="Eaton V."/>
            <person name="Seok R."/>
            <person name="Leiner I.M."/>
            <person name="Pamer E.G."/>
        </authorList>
    </citation>
    <scope>NUCLEOTIDE SEQUENCE [LARGE SCALE GENOMIC DNA]</scope>
    <source>
        <strain evidence="3 4">MSK.17.74</strain>
    </source>
</reference>
<protein>
    <submittedName>
        <fullName evidence="3">Uncharacterized protein</fullName>
    </submittedName>
</protein>
<evidence type="ECO:0000313" key="3">
    <source>
        <dbReference type="EMBL" id="NSG84962.1"/>
    </source>
</evidence>
<gene>
    <name evidence="3" type="ORF">G5B17_05860</name>
</gene>
<comment type="caution">
    <text evidence="3">The sequence shown here is derived from an EMBL/GenBank/DDBJ whole genome shotgun (WGS) entry which is preliminary data.</text>
</comment>
<proteinExistence type="predicted"/>
<keyword evidence="4" id="KW-1185">Reference proteome</keyword>
<name>A0ABX2H445_9FIRM</name>
<keyword evidence="2" id="KW-1133">Transmembrane helix</keyword>
<evidence type="ECO:0000313" key="4">
    <source>
        <dbReference type="Proteomes" id="UP001644719"/>
    </source>
</evidence>
<feature type="transmembrane region" description="Helical" evidence="2">
    <location>
        <begin position="54"/>
        <end position="75"/>
    </location>
</feature>